<evidence type="ECO:0000313" key="10">
    <source>
        <dbReference type="Proteomes" id="UP000179069"/>
    </source>
</evidence>
<reference evidence="9 10" key="1">
    <citation type="journal article" date="2016" name="Nat. Commun.">
        <title>Thousands of microbial genomes shed light on interconnected biogeochemical processes in an aquifer system.</title>
        <authorList>
            <person name="Anantharaman K."/>
            <person name="Brown C.T."/>
            <person name="Hug L.A."/>
            <person name="Sharon I."/>
            <person name="Castelle C.J."/>
            <person name="Probst A.J."/>
            <person name="Thomas B.C."/>
            <person name="Singh A."/>
            <person name="Wilkins M.J."/>
            <person name="Karaoz U."/>
            <person name="Brodie E.L."/>
            <person name="Williams K.H."/>
            <person name="Hubbard S.S."/>
            <person name="Banfield J.F."/>
        </authorList>
    </citation>
    <scope>NUCLEOTIDE SEQUENCE [LARGE SCALE GENOMIC DNA]</scope>
</reference>
<evidence type="ECO:0000256" key="3">
    <source>
        <dbReference type="ARBA" id="ARBA00022722"/>
    </source>
</evidence>
<sequence length="126" mass="14033">MNDFLLDTDIIINHLKDRSKKGFSLENLFAQGNLFVSTLTAAEVWRGIPQEKRDKTEEALTRIENIPVTTGLARSSGVLSFTYAKRGITITTIDAIIATTALEKNLILVSHDKIYTRIGGLKHYSP</sequence>
<accession>A0A1G1VN72</accession>
<dbReference type="Pfam" id="PF01850">
    <property type="entry name" value="PIN"/>
    <property type="match status" value="1"/>
</dbReference>
<protein>
    <recommendedName>
        <fullName evidence="8">PIN domain-containing protein</fullName>
    </recommendedName>
</protein>
<evidence type="ECO:0000256" key="7">
    <source>
        <dbReference type="ARBA" id="ARBA00038093"/>
    </source>
</evidence>
<organism evidence="9 10">
    <name type="scientific">Candidatus Chisholmbacteria bacterium RIFCSPHIGHO2_01_FULL_49_18</name>
    <dbReference type="NCBI Taxonomy" id="1797590"/>
    <lineage>
        <taxon>Bacteria</taxon>
        <taxon>Candidatus Chisholmiibacteriota</taxon>
    </lineage>
</organism>
<dbReference type="EMBL" id="MHCI01000009">
    <property type="protein sequence ID" value="OGY16841.1"/>
    <property type="molecule type" value="Genomic_DNA"/>
</dbReference>
<dbReference type="AlphaFoldDB" id="A0A1G1VN72"/>
<evidence type="ECO:0000256" key="6">
    <source>
        <dbReference type="ARBA" id="ARBA00022842"/>
    </source>
</evidence>
<comment type="caution">
    <text evidence="9">The sequence shown here is derived from an EMBL/GenBank/DDBJ whole genome shotgun (WGS) entry which is preliminary data.</text>
</comment>
<dbReference type="SUPFAM" id="SSF88723">
    <property type="entry name" value="PIN domain-like"/>
    <property type="match status" value="1"/>
</dbReference>
<evidence type="ECO:0000259" key="8">
    <source>
        <dbReference type="SMART" id="SM00670"/>
    </source>
</evidence>
<name>A0A1G1VN72_9BACT</name>
<dbReference type="GO" id="GO:0004518">
    <property type="term" value="F:nuclease activity"/>
    <property type="evidence" value="ECO:0007669"/>
    <property type="project" value="UniProtKB-KW"/>
</dbReference>
<keyword evidence="2" id="KW-1277">Toxin-antitoxin system</keyword>
<evidence type="ECO:0000256" key="5">
    <source>
        <dbReference type="ARBA" id="ARBA00022801"/>
    </source>
</evidence>
<comment type="similarity">
    <text evidence="7">Belongs to the PINc/VapC protein family.</text>
</comment>
<keyword evidence="4" id="KW-0479">Metal-binding</keyword>
<dbReference type="SMART" id="SM00670">
    <property type="entry name" value="PINc"/>
    <property type="match status" value="1"/>
</dbReference>
<dbReference type="InterPro" id="IPR050556">
    <property type="entry name" value="Type_II_TA_system_RNase"/>
</dbReference>
<evidence type="ECO:0000256" key="2">
    <source>
        <dbReference type="ARBA" id="ARBA00022649"/>
    </source>
</evidence>
<feature type="domain" description="PIN" evidence="8">
    <location>
        <begin position="2"/>
        <end position="117"/>
    </location>
</feature>
<evidence type="ECO:0000256" key="1">
    <source>
        <dbReference type="ARBA" id="ARBA00001946"/>
    </source>
</evidence>
<keyword evidence="5" id="KW-0378">Hydrolase</keyword>
<proteinExistence type="inferred from homology"/>
<comment type="cofactor">
    <cofactor evidence="1">
        <name>Mg(2+)</name>
        <dbReference type="ChEBI" id="CHEBI:18420"/>
    </cofactor>
</comment>
<keyword evidence="6" id="KW-0460">Magnesium</keyword>
<dbReference type="GO" id="GO:0046872">
    <property type="term" value="F:metal ion binding"/>
    <property type="evidence" value="ECO:0007669"/>
    <property type="project" value="UniProtKB-KW"/>
</dbReference>
<dbReference type="InterPro" id="IPR002716">
    <property type="entry name" value="PIN_dom"/>
</dbReference>
<dbReference type="GO" id="GO:0016787">
    <property type="term" value="F:hydrolase activity"/>
    <property type="evidence" value="ECO:0007669"/>
    <property type="project" value="UniProtKB-KW"/>
</dbReference>
<dbReference type="PANTHER" id="PTHR33653:SF1">
    <property type="entry name" value="RIBONUCLEASE VAPC2"/>
    <property type="match status" value="1"/>
</dbReference>
<evidence type="ECO:0000256" key="4">
    <source>
        <dbReference type="ARBA" id="ARBA00022723"/>
    </source>
</evidence>
<dbReference type="PANTHER" id="PTHR33653">
    <property type="entry name" value="RIBONUCLEASE VAPC2"/>
    <property type="match status" value="1"/>
</dbReference>
<keyword evidence="3" id="KW-0540">Nuclease</keyword>
<dbReference type="Proteomes" id="UP000179069">
    <property type="component" value="Unassembled WGS sequence"/>
</dbReference>
<gene>
    <name evidence="9" type="ORF">A2785_03695</name>
</gene>
<evidence type="ECO:0000313" key="9">
    <source>
        <dbReference type="EMBL" id="OGY16841.1"/>
    </source>
</evidence>
<dbReference type="Gene3D" id="3.40.50.1010">
    <property type="entry name" value="5'-nuclease"/>
    <property type="match status" value="1"/>
</dbReference>
<dbReference type="InterPro" id="IPR029060">
    <property type="entry name" value="PIN-like_dom_sf"/>
</dbReference>